<feature type="domain" description="NlpC/P60" evidence="5">
    <location>
        <begin position="59"/>
        <end position="180"/>
    </location>
</feature>
<dbReference type="EMBL" id="JQAX01000002">
    <property type="protein sequence ID" value="KRN32432.1"/>
    <property type="molecule type" value="Genomic_DNA"/>
</dbReference>
<keyword evidence="7" id="KW-1185">Reference proteome</keyword>
<dbReference type="PANTHER" id="PTHR47053">
    <property type="entry name" value="MUREIN DD-ENDOPEPTIDASE MEPH-RELATED"/>
    <property type="match status" value="1"/>
</dbReference>
<gene>
    <name evidence="6" type="ORF">IV68_GL000785</name>
</gene>
<keyword evidence="3" id="KW-0378">Hydrolase</keyword>
<dbReference type="Proteomes" id="UP000051296">
    <property type="component" value="Unassembled WGS sequence"/>
</dbReference>
<dbReference type="STRING" id="1123500.GCA_000420365_00639"/>
<evidence type="ECO:0000313" key="6">
    <source>
        <dbReference type="EMBL" id="KRN32432.1"/>
    </source>
</evidence>
<evidence type="ECO:0000259" key="5">
    <source>
        <dbReference type="PROSITE" id="PS51935"/>
    </source>
</evidence>
<dbReference type="OrthoDB" id="2143025at2"/>
<dbReference type="InterPro" id="IPR000064">
    <property type="entry name" value="NLP_P60_dom"/>
</dbReference>
<dbReference type="PROSITE" id="PS51935">
    <property type="entry name" value="NLPC_P60"/>
    <property type="match status" value="1"/>
</dbReference>
<dbReference type="InterPro" id="IPR051202">
    <property type="entry name" value="Peptidase_C40"/>
</dbReference>
<name>A0A0R2FW40_9LACO</name>
<reference evidence="6 7" key="1">
    <citation type="journal article" date="2015" name="Genome Announc.">
        <title>Expanding the biotechnology potential of lactobacilli through comparative genomics of 213 strains and associated genera.</title>
        <authorList>
            <person name="Sun Z."/>
            <person name="Harris H.M."/>
            <person name="McCann A."/>
            <person name="Guo C."/>
            <person name="Argimon S."/>
            <person name="Zhang W."/>
            <person name="Yang X."/>
            <person name="Jeffery I.B."/>
            <person name="Cooney J.C."/>
            <person name="Kagawa T.F."/>
            <person name="Liu W."/>
            <person name="Song Y."/>
            <person name="Salvetti E."/>
            <person name="Wrobel A."/>
            <person name="Rasinkangas P."/>
            <person name="Parkhill J."/>
            <person name="Rea M.C."/>
            <person name="O'Sullivan O."/>
            <person name="Ritari J."/>
            <person name="Douillard F.P."/>
            <person name="Paul Ross R."/>
            <person name="Yang R."/>
            <person name="Briner A.E."/>
            <person name="Felis G.E."/>
            <person name="de Vos W.M."/>
            <person name="Barrangou R."/>
            <person name="Klaenhammer T.R."/>
            <person name="Caufield P.W."/>
            <person name="Cui Y."/>
            <person name="Zhang H."/>
            <person name="O'Toole P.W."/>
        </authorList>
    </citation>
    <scope>NUCLEOTIDE SEQUENCE [LARGE SCALE GENOMIC DNA]</scope>
    <source>
        <strain evidence="6 7">DSM 20190</strain>
    </source>
</reference>
<protein>
    <submittedName>
        <fullName evidence="6">YwtD</fullName>
    </submittedName>
</protein>
<keyword evidence="4" id="KW-0788">Thiol protease</keyword>
<keyword evidence="2" id="KW-0645">Protease</keyword>
<sequence>MPYHLEDGRVTHTDDYGEVDSEIVFTPASGETPFQIVSATIKQGANAGFIQRVLMKMIMNSMHAALWDVVAEVEGKPYQLQGRQPTNGFDLAGLIQYIYNKIYGVAFPANLKQQMHAVQLVPVDQVMPGDIVFWVNNRLITNAGIYLGGGRYLTVDVLAGQVQVKEIGSAWMPNYVGSLR</sequence>
<evidence type="ECO:0000256" key="3">
    <source>
        <dbReference type="ARBA" id="ARBA00022801"/>
    </source>
</evidence>
<dbReference type="Gene3D" id="3.90.1720.10">
    <property type="entry name" value="endopeptidase domain like (from Nostoc punctiforme)"/>
    <property type="match status" value="1"/>
</dbReference>
<dbReference type="eggNOG" id="COG0791">
    <property type="taxonomic scope" value="Bacteria"/>
</dbReference>
<comment type="similarity">
    <text evidence="1">Belongs to the peptidase C40 family.</text>
</comment>
<proteinExistence type="inferred from homology"/>
<organism evidence="6 7">
    <name type="scientific">Weissella halotolerans DSM 20190</name>
    <dbReference type="NCBI Taxonomy" id="1123500"/>
    <lineage>
        <taxon>Bacteria</taxon>
        <taxon>Bacillati</taxon>
        <taxon>Bacillota</taxon>
        <taxon>Bacilli</taxon>
        <taxon>Lactobacillales</taxon>
        <taxon>Lactobacillaceae</taxon>
        <taxon>Weissella</taxon>
    </lineage>
</organism>
<evidence type="ECO:0000256" key="2">
    <source>
        <dbReference type="ARBA" id="ARBA00022670"/>
    </source>
</evidence>
<dbReference type="AlphaFoldDB" id="A0A0R2FW40"/>
<accession>A0A0R2FW40</accession>
<dbReference type="GO" id="GO:0008234">
    <property type="term" value="F:cysteine-type peptidase activity"/>
    <property type="evidence" value="ECO:0007669"/>
    <property type="project" value="UniProtKB-KW"/>
</dbReference>
<dbReference type="GO" id="GO:0006508">
    <property type="term" value="P:proteolysis"/>
    <property type="evidence" value="ECO:0007669"/>
    <property type="project" value="UniProtKB-KW"/>
</dbReference>
<dbReference type="PATRIC" id="fig|1123500.6.peg.792"/>
<comment type="caution">
    <text evidence="6">The sequence shown here is derived from an EMBL/GenBank/DDBJ whole genome shotgun (WGS) entry which is preliminary data.</text>
</comment>
<dbReference type="InParanoid" id="A0A0R2FW40"/>
<evidence type="ECO:0000256" key="1">
    <source>
        <dbReference type="ARBA" id="ARBA00007074"/>
    </source>
</evidence>
<dbReference type="PANTHER" id="PTHR47053:SF1">
    <property type="entry name" value="MUREIN DD-ENDOPEPTIDASE MEPH-RELATED"/>
    <property type="match status" value="1"/>
</dbReference>
<dbReference type="RefSeq" id="WP_022791420.1">
    <property type="nucleotide sequence ID" value="NZ_ATUU01000002.1"/>
</dbReference>
<dbReference type="InterPro" id="IPR038765">
    <property type="entry name" value="Papain-like_cys_pep_sf"/>
</dbReference>
<dbReference type="SUPFAM" id="SSF54001">
    <property type="entry name" value="Cysteine proteinases"/>
    <property type="match status" value="1"/>
</dbReference>
<evidence type="ECO:0000256" key="4">
    <source>
        <dbReference type="ARBA" id="ARBA00022807"/>
    </source>
</evidence>
<evidence type="ECO:0000313" key="7">
    <source>
        <dbReference type="Proteomes" id="UP000051296"/>
    </source>
</evidence>
<dbReference type="Pfam" id="PF00877">
    <property type="entry name" value="NLPC_P60"/>
    <property type="match status" value="1"/>
</dbReference>